<dbReference type="EMBL" id="LSYV01000001">
    <property type="protein sequence ID" value="KXZ57039.1"/>
    <property type="molecule type" value="Genomic_DNA"/>
</dbReference>
<dbReference type="OrthoDB" id="543629at2759"/>
<keyword evidence="2" id="KW-1185">Reference proteome</keyword>
<proteinExistence type="predicted"/>
<dbReference type="AlphaFoldDB" id="A0A150H4H9"/>
<sequence length="212" mass="22796">MPLAVFVRPESVHLDNLAPDKLFPSGSIPIVPTTSSGLTMSLPEAVDFGDGRGKVTSINMRGTNLPLSDCYVVTDYFAQGLLFGSEPWVVDLTPVPSGNTTPSIKQAAVYVMLSRFRRLSSVKLLRPLYREGLASGAHLGIPTFKVAVDAFEAATTMSPDLICGIPMGISAAPFIANLFLGWYEFEFLAQMHVPALSAPARDVLAAFGYTNR</sequence>
<accession>A0A150H4H9</accession>
<protein>
    <submittedName>
        <fullName evidence="1">Uncharacterized protein</fullName>
    </submittedName>
</protein>
<reference evidence="2" key="1">
    <citation type="journal article" date="2016" name="Nat. Commun.">
        <title>The Gonium pectorale genome demonstrates co-option of cell cycle regulation during the evolution of multicellularity.</title>
        <authorList>
            <person name="Hanschen E.R."/>
            <person name="Marriage T.N."/>
            <person name="Ferris P.J."/>
            <person name="Hamaji T."/>
            <person name="Toyoda A."/>
            <person name="Fujiyama A."/>
            <person name="Neme R."/>
            <person name="Noguchi H."/>
            <person name="Minakuchi Y."/>
            <person name="Suzuki M."/>
            <person name="Kawai-Toyooka H."/>
            <person name="Smith D.R."/>
            <person name="Sparks H."/>
            <person name="Anderson J."/>
            <person name="Bakaric R."/>
            <person name="Luria V."/>
            <person name="Karger A."/>
            <person name="Kirschner M.W."/>
            <person name="Durand P.M."/>
            <person name="Michod R.E."/>
            <person name="Nozaki H."/>
            <person name="Olson B.J."/>
        </authorList>
    </citation>
    <scope>NUCLEOTIDE SEQUENCE [LARGE SCALE GENOMIC DNA]</scope>
    <source>
        <strain evidence="2">NIES-2863</strain>
    </source>
</reference>
<comment type="caution">
    <text evidence="1">The sequence shown here is derived from an EMBL/GenBank/DDBJ whole genome shotgun (WGS) entry which is preliminary data.</text>
</comment>
<dbReference type="Proteomes" id="UP000075714">
    <property type="component" value="Unassembled WGS sequence"/>
</dbReference>
<organism evidence="1 2">
    <name type="scientific">Gonium pectorale</name>
    <name type="common">Green alga</name>
    <dbReference type="NCBI Taxonomy" id="33097"/>
    <lineage>
        <taxon>Eukaryota</taxon>
        <taxon>Viridiplantae</taxon>
        <taxon>Chlorophyta</taxon>
        <taxon>core chlorophytes</taxon>
        <taxon>Chlorophyceae</taxon>
        <taxon>CS clade</taxon>
        <taxon>Chlamydomonadales</taxon>
        <taxon>Volvocaceae</taxon>
        <taxon>Gonium</taxon>
    </lineage>
</organism>
<evidence type="ECO:0000313" key="1">
    <source>
        <dbReference type="EMBL" id="KXZ57039.1"/>
    </source>
</evidence>
<gene>
    <name evidence="1" type="ORF">GPECTOR_5000g1265</name>
</gene>
<evidence type="ECO:0000313" key="2">
    <source>
        <dbReference type="Proteomes" id="UP000075714"/>
    </source>
</evidence>
<name>A0A150H4H9_GONPE</name>